<dbReference type="Gene3D" id="3.40.50.1860">
    <property type="match status" value="1"/>
</dbReference>
<dbReference type="Proteomes" id="UP000199309">
    <property type="component" value="Unassembled WGS sequence"/>
</dbReference>
<accession>A0A1G9XQT9</accession>
<dbReference type="STRING" id="349095.SAMN05660299_01885"/>
<dbReference type="InterPro" id="IPR010843">
    <property type="entry name" value="Uncharacterised_AroM"/>
</dbReference>
<reference evidence="1 2" key="1">
    <citation type="submission" date="2016-10" db="EMBL/GenBank/DDBJ databases">
        <authorList>
            <person name="de Groot N.N."/>
        </authorList>
    </citation>
    <scope>NUCLEOTIDE SEQUENCE [LARGE SCALE GENOMIC DNA]</scope>
    <source>
        <strain evidence="1 2">DSM 16981</strain>
    </source>
</reference>
<dbReference type="InterPro" id="IPR001920">
    <property type="entry name" value="Asp/Glu_race"/>
</dbReference>
<evidence type="ECO:0000313" key="1">
    <source>
        <dbReference type="EMBL" id="SDM98633.1"/>
    </source>
</evidence>
<dbReference type="Pfam" id="PF07302">
    <property type="entry name" value="AroM"/>
    <property type="match status" value="1"/>
</dbReference>
<dbReference type="EMBL" id="FNHQ01000019">
    <property type="protein sequence ID" value="SDM98633.1"/>
    <property type="molecule type" value="Genomic_DNA"/>
</dbReference>
<dbReference type="AlphaFoldDB" id="A0A1G9XQT9"/>
<organism evidence="1 2">
    <name type="scientific">Megasphaera paucivorans</name>
    <dbReference type="NCBI Taxonomy" id="349095"/>
    <lineage>
        <taxon>Bacteria</taxon>
        <taxon>Bacillati</taxon>
        <taxon>Bacillota</taxon>
        <taxon>Negativicutes</taxon>
        <taxon>Veillonellales</taxon>
        <taxon>Veillonellaceae</taxon>
        <taxon>Megasphaera</taxon>
    </lineage>
</organism>
<gene>
    <name evidence="1" type="ORF">SAMN05660299_01885</name>
</gene>
<proteinExistence type="predicted"/>
<dbReference type="GO" id="GO:0016855">
    <property type="term" value="F:racemase and epimerase activity, acting on amino acids and derivatives"/>
    <property type="evidence" value="ECO:0007669"/>
    <property type="project" value="InterPro"/>
</dbReference>
<sequence length="129" mass="14019">MLCTGEFPSFDCPVPLLYPQVLLQHFTMTVLGDRILGVLIPAYGQIRQAGQRWHRNGAAKVLVNAASPYESFDLVVEKAVELKNSGAQFLVMDCIGYTQAMKDAIRTKTGIPVILGRTVAAHAAAELFG</sequence>
<name>A0A1G9XQT9_9FIRM</name>
<keyword evidence="2" id="KW-1185">Reference proteome</keyword>
<dbReference type="OrthoDB" id="9798683at2"/>
<dbReference type="RefSeq" id="WP_091651050.1">
    <property type="nucleotide sequence ID" value="NZ_FNHQ01000019.1"/>
</dbReference>
<evidence type="ECO:0000313" key="2">
    <source>
        <dbReference type="Proteomes" id="UP000199309"/>
    </source>
</evidence>
<protein>
    <submittedName>
        <fullName evidence="1">AroM protein</fullName>
    </submittedName>
</protein>